<keyword evidence="1" id="KW-0732">Signal</keyword>
<evidence type="ECO:0000313" key="4">
    <source>
        <dbReference type="Proteomes" id="UP000781710"/>
    </source>
</evidence>
<reference evidence="3 4" key="1">
    <citation type="submission" date="2017-10" db="EMBL/GenBank/DDBJ databases">
        <title>Whole genome sequencing of members of genus Pseudoxanthomonas.</title>
        <authorList>
            <person name="Kumar S."/>
            <person name="Bansal K."/>
            <person name="Kaur A."/>
            <person name="Patil P."/>
            <person name="Sharma S."/>
            <person name="Patil P.B."/>
        </authorList>
    </citation>
    <scope>NUCLEOTIDE SEQUENCE [LARGE SCALE GENOMIC DNA]</scope>
    <source>
        <strain evidence="3 4">DSM 17109</strain>
    </source>
</reference>
<organism evidence="3 4">
    <name type="scientific">Pseudoxanthomonas japonensis</name>
    <dbReference type="NCBI Taxonomy" id="69284"/>
    <lineage>
        <taxon>Bacteria</taxon>
        <taxon>Pseudomonadati</taxon>
        <taxon>Pseudomonadota</taxon>
        <taxon>Gammaproteobacteria</taxon>
        <taxon>Lysobacterales</taxon>
        <taxon>Lysobacteraceae</taxon>
        <taxon>Pseudoxanthomonas</taxon>
    </lineage>
</organism>
<evidence type="ECO:0000259" key="2">
    <source>
        <dbReference type="Pfam" id="PF13474"/>
    </source>
</evidence>
<feature type="signal peptide" evidence="1">
    <location>
        <begin position="1"/>
        <end position="30"/>
    </location>
</feature>
<dbReference type="PROSITE" id="PS51257">
    <property type="entry name" value="PROKAR_LIPOPROTEIN"/>
    <property type="match status" value="1"/>
</dbReference>
<evidence type="ECO:0000313" key="3">
    <source>
        <dbReference type="EMBL" id="KAF1722872.1"/>
    </source>
</evidence>
<gene>
    <name evidence="3" type="ORF">CSC78_16825</name>
</gene>
<dbReference type="Pfam" id="PF13474">
    <property type="entry name" value="SnoaL_3"/>
    <property type="match status" value="1"/>
</dbReference>
<protein>
    <recommendedName>
        <fullName evidence="2">SnoaL-like domain-containing protein</fullName>
    </recommendedName>
</protein>
<feature type="domain" description="SnoaL-like" evidence="2">
    <location>
        <begin position="79"/>
        <end position="179"/>
    </location>
</feature>
<dbReference type="SUPFAM" id="SSF54427">
    <property type="entry name" value="NTF2-like"/>
    <property type="match status" value="1"/>
</dbReference>
<dbReference type="Gene3D" id="3.10.450.50">
    <property type="match status" value="1"/>
</dbReference>
<dbReference type="EMBL" id="PDWW01000031">
    <property type="protein sequence ID" value="KAF1722872.1"/>
    <property type="molecule type" value="Genomic_DNA"/>
</dbReference>
<proteinExistence type="predicted"/>
<accession>A0ABQ6ZD91</accession>
<sequence length="196" mass="21921">MNSRHYAVRSTCTALLLFACLASLSVVASATTGERPATCATRGPASPGELHREWILVGWEKHRGDPPFDFRQRLGHLYHWNSDDVRLYDTFDPQHRVARSADEWASIWTEPFTTLREARHSVLDGPDVIDGGTLSASTLEFAARLETSAGEIIGNRARTSLVWECTPGGWKIVREHTSVRIVSREEIDTIVPHSDK</sequence>
<name>A0ABQ6ZD91_9GAMM</name>
<feature type="chain" id="PRO_5045238251" description="SnoaL-like domain-containing protein" evidence="1">
    <location>
        <begin position="31"/>
        <end position="196"/>
    </location>
</feature>
<dbReference type="Proteomes" id="UP000781710">
    <property type="component" value="Unassembled WGS sequence"/>
</dbReference>
<dbReference type="InterPro" id="IPR037401">
    <property type="entry name" value="SnoaL-like"/>
</dbReference>
<dbReference type="InterPro" id="IPR032710">
    <property type="entry name" value="NTF2-like_dom_sf"/>
</dbReference>
<evidence type="ECO:0000256" key="1">
    <source>
        <dbReference type="SAM" id="SignalP"/>
    </source>
</evidence>
<comment type="caution">
    <text evidence="3">The sequence shown here is derived from an EMBL/GenBank/DDBJ whole genome shotgun (WGS) entry which is preliminary data.</text>
</comment>
<keyword evidence="4" id="KW-1185">Reference proteome</keyword>